<dbReference type="Proteomes" id="UP000308092">
    <property type="component" value="Unassembled WGS sequence"/>
</dbReference>
<dbReference type="GO" id="GO:0015936">
    <property type="term" value="P:coenzyme A metabolic process"/>
    <property type="evidence" value="ECO:0007669"/>
    <property type="project" value="InterPro"/>
</dbReference>
<dbReference type="PRINTS" id="PR00071">
    <property type="entry name" value="HMGCOARDTASE"/>
</dbReference>
<dbReference type="InterPro" id="IPR004554">
    <property type="entry name" value="HMG_CoA_Rdtase_eu_arc"/>
</dbReference>
<feature type="compositionally biased region" description="Polar residues" evidence="9">
    <location>
        <begin position="48"/>
        <end position="64"/>
    </location>
</feature>
<dbReference type="Proteomes" id="UP000324241">
    <property type="component" value="Unassembled WGS sequence"/>
</dbReference>
<dbReference type="PANTHER" id="PTHR10572">
    <property type="entry name" value="3-HYDROXY-3-METHYLGLUTARYL-COENZYME A REDUCTASE"/>
    <property type="match status" value="1"/>
</dbReference>
<evidence type="ECO:0000313" key="12">
    <source>
        <dbReference type="Proteomes" id="UP000308092"/>
    </source>
</evidence>
<feature type="region of interest" description="Disordered" evidence="9">
    <location>
        <begin position="36"/>
        <end position="64"/>
    </location>
</feature>
<reference evidence="11 12" key="1">
    <citation type="submission" date="2019-03" db="EMBL/GenBank/DDBJ databases">
        <title>The genome sequence of a newly discovered highly antifungal drug resistant Aspergillus species, Aspergillus tanneri NIH 1004.</title>
        <authorList>
            <person name="Mounaud S."/>
            <person name="Singh I."/>
            <person name="Joardar V."/>
            <person name="Pakala S."/>
            <person name="Pakala S."/>
            <person name="Venepally P."/>
            <person name="Hoover J."/>
            <person name="Nierman W."/>
            <person name="Chung J."/>
            <person name="Losada L."/>
        </authorList>
    </citation>
    <scope>NUCLEOTIDE SEQUENCE [LARGE SCALE GENOMIC DNA]</scope>
    <source>
        <strain evidence="11 12">NIH1004</strain>
    </source>
</reference>
<dbReference type="InterPro" id="IPR023074">
    <property type="entry name" value="HMG_CoA_Rdtase_cat_sf"/>
</dbReference>
<keyword evidence="3" id="KW-0443">Lipid metabolism</keyword>
<dbReference type="OrthoDB" id="310654at2759"/>
<comment type="catalytic activity">
    <reaction evidence="8">
        <text>(R)-mevalonate + 2 NADP(+) + CoA = (3S)-3-hydroxy-3-methylglutaryl-CoA + 2 NADPH + 2 H(+)</text>
        <dbReference type="Rhea" id="RHEA:15989"/>
        <dbReference type="ChEBI" id="CHEBI:15378"/>
        <dbReference type="ChEBI" id="CHEBI:36464"/>
        <dbReference type="ChEBI" id="CHEBI:43074"/>
        <dbReference type="ChEBI" id="CHEBI:57287"/>
        <dbReference type="ChEBI" id="CHEBI:57783"/>
        <dbReference type="ChEBI" id="CHEBI:58349"/>
        <dbReference type="EC" id="1.1.1.34"/>
    </reaction>
</comment>
<organism evidence="11 12">
    <name type="scientific">Aspergillus tanneri</name>
    <dbReference type="NCBI Taxonomy" id="1220188"/>
    <lineage>
        <taxon>Eukaryota</taxon>
        <taxon>Fungi</taxon>
        <taxon>Dikarya</taxon>
        <taxon>Ascomycota</taxon>
        <taxon>Pezizomycotina</taxon>
        <taxon>Eurotiomycetes</taxon>
        <taxon>Eurotiomycetidae</taxon>
        <taxon>Eurotiales</taxon>
        <taxon>Aspergillaceae</taxon>
        <taxon>Aspergillus</taxon>
        <taxon>Aspergillus subgen. Circumdati</taxon>
    </lineage>
</organism>
<keyword evidence="5" id="KW-0756">Sterol biosynthesis</keyword>
<dbReference type="NCBIfam" id="TIGR00533">
    <property type="entry name" value="HMG_CoA_R_NADP"/>
    <property type="match status" value="1"/>
</dbReference>
<dbReference type="AlphaFoldDB" id="A0A4S3JE55"/>
<evidence type="ECO:0000256" key="1">
    <source>
        <dbReference type="ARBA" id="ARBA00007661"/>
    </source>
</evidence>
<dbReference type="EMBL" id="QUQM01000002">
    <property type="protein sequence ID" value="KAA8652900.1"/>
    <property type="molecule type" value="Genomic_DNA"/>
</dbReference>
<dbReference type="RefSeq" id="XP_033432261.1">
    <property type="nucleotide sequence ID" value="XM_033566504.1"/>
</dbReference>
<evidence type="ECO:0000313" key="13">
    <source>
        <dbReference type="Proteomes" id="UP000324241"/>
    </source>
</evidence>
<comment type="subcellular location">
    <subcellularLocation>
        <location evidence="8">Endoplasmic reticulum membrane</location>
        <topology evidence="8">Multi-pass membrane protein</topology>
    </subcellularLocation>
</comment>
<name>A0A4S3JE55_9EURO</name>
<accession>A0A4S3JE55</accession>
<dbReference type="GO" id="GO:0005778">
    <property type="term" value="C:peroxisomal membrane"/>
    <property type="evidence" value="ECO:0007669"/>
    <property type="project" value="TreeGrafter"/>
</dbReference>
<comment type="pathway">
    <text evidence="8">Metabolic intermediate biosynthesis; (R)-mevalonate biosynthesis; (R)-mevalonate from acetyl-CoA: step 3/3.</text>
</comment>
<dbReference type="Gene3D" id="3.30.70.420">
    <property type="entry name" value="Hydroxymethylglutaryl-CoA reductase, class I/II, NAD/NADP-binding domain"/>
    <property type="match status" value="1"/>
</dbReference>
<dbReference type="EC" id="1.1.1.34" evidence="8"/>
<proteinExistence type="inferred from homology"/>
<dbReference type="InterPro" id="IPR002202">
    <property type="entry name" value="HMG_CoA_Rdtase"/>
</dbReference>
<keyword evidence="6" id="KW-1207">Sterol metabolism</keyword>
<dbReference type="UniPathway" id="UPA00058">
    <property type="reaction ID" value="UER00103"/>
</dbReference>
<dbReference type="Gene3D" id="3.90.770.10">
    <property type="entry name" value="3-hydroxy-3-methylglutaryl-coenzyme A Reductase, Chain A, domain 2"/>
    <property type="match status" value="1"/>
</dbReference>
<dbReference type="PROSITE" id="PS00066">
    <property type="entry name" value="HMG_COA_REDUCTASE_1"/>
    <property type="match status" value="1"/>
</dbReference>
<evidence type="ECO:0000256" key="3">
    <source>
        <dbReference type="ARBA" id="ARBA00022955"/>
    </source>
</evidence>
<dbReference type="GO" id="GO:0004420">
    <property type="term" value="F:hydroxymethylglutaryl-CoA reductase (NADPH) activity"/>
    <property type="evidence" value="ECO:0007669"/>
    <property type="project" value="UniProtKB-EC"/>
</dbReference>
<dbReference type="InterPro" id="IPR009029">
    <property type="entry name" value="HMG_CoA_Rdtase_sub-bd_dom_sf"/>
</dbReference>
<dbReference type="InterPro" id="IPR023076">
    <property type="entry name" value="HMG_CoA_Rdtase_CS"/>
</dbReference>
<comment type="similarity">
    <text evidence="1 8">Belongs to the HMG-CoA reductase family.</text>
</comment>
<keyword evidence="2 8" id="KW-0521">NADP</keyword>
<dbReference type="GO" id="GO:0016126">
    <property type="term" value="P:sterol biosynthetic process"/>
    <property type="evidence" value="ECO:0007669"/>
    <property type="project" value="UniProtKB-KW"/>
</dbReference>
<dbReference type="GO" id="GO:0005789">
    <property type="term" value="C:endoplasmic reticulum membrane"/>
    <property type="evidence" value="ECO:0007669"/>
    <property type="project" value="UniProtKB-SubCell"/>
</dbReference>
<dbReference type="VEuPathDB" id="FungiDB:EYZ11_007147"/>
<dbReference type="InterPro" id="IPR009023">
    <property type="entry name" value="HMG_CoA_Rdtase_NAD(P)-bd_sf"/>
</dbReference>
<dbReference type="SUPFAM" id="SSF55035">
    <property type="entry name" value="NAD-binding domain of HMG-CoA reductase"/>
    <property type="match status" value="1"/>
</dbReference>
<dbReference type="FunFam" id="3.30.70.420:FF:000001">
    <property type="entry name" value="3-hydroxy-3-methylglutaryl coenzyme A reductase"/>
    <property type="match status" value="1"/>
</dbReference>
<evidence type="ECO:0000256" key="7">
    <source>
        <dbReference type="ARBA" id="ARBA00023221"/>
    </source>
</evidence>
<dbReference type="InterPro" id="IPR023282">
    <property type="entry name" value="HMG_CoA_Rdtase_N"/>
</dbReference>
<dbReference type="PANTHER" id="PTHR10572:SF24">
    <property type="entry name" value="3-HYDROXY-3-METHYLGLUTARYL-COENZYME A REDUCTASE"/>
    <property type="match status" value="1"/>
</dbReference>
<keyword evidence="4 8" id="KW-0560">Oxidoreductase</keyword>
<evidence type="ECO:0000256" key="4">
    <source>
        <dbReference type="ARBA" id="ARBA00023002"/>
    </source>
</evidence>
<protein>
    <recommendedName>
        <fullName evidence="8">3-hydroxy-3-methylglutaryl coenzyme A reductase</fullName>
        <shortName evidence="8">HMG-CoA reductase</shortName>
        <ecNumber evidence="8">1.1.1.34</ecNumber>
    </recommendedName>
</protein>
<evidence type="ECO:0000256" key="8">
    <source>
        <dbReference type="RuleBase" id="RU361219"/>
    </source>
</evidence>
<gene>
    <name evidence="10" type="primary">HMG1_2</name>
    <name evidence="10" type="ORF">ATNIH1004_001809</name>
    <name evidence="11" type="ORF">EYZ11_007147</name>
</gene>
<dbReference type="PROSITE" id="PS50065">
    <property type="entry name" value="HMG_COA_REDUCTASE_4"/>
    <property type="match status" value="1"/>
</dbReference>
<evidence type="ECO:0000256" key="5">
    <source>
        <dbReference type="ARBA" id="ARBA00023011"/>
    </source>
</evidence>
<dbReference type="Gene3D" id="1.10.3270.10">
    <property type="entry name" value="HMGR, N-terminal domain"/>
    <property type="match status" value="1"/>
</dbReference>
<dbReference type="Pfam" id="PF00368">
    <property type="entry name" value="HMG-CoA_red"/>
    <property type="match status" value="1"/>
</dbReference>
<dbReference type="PROSITE" id="PS00318">
    <property type="entry name" value="HMG_COA_REDUCTASE_2"/>
    <property type="match status" value="1"/>
</dbReference>
<sequence>MFETLSSRIKGTLEVMKTLMRSVAVHFEDSLVAEKATGRNKPTEGHLSYSQPRTRAEGSGNSPSYDTQVVYNLNGIRGCSNQKEATIDEVLQHSCKEADYVNDLAARCLSGELSTRQLEAIANSCTQAVKVRREVLKRKVSVAKGREATDNDFLDHCPLTGFEYAHAVGVCCENMIGHITIPVGIAGPLLIDGIEVFLPIATTEGALVASICRGCKAANQAGGVTTELIGDAITRSACLKFPSLEKAYSAKTWLETSEGHTRMRTAFRQTSKYIVLKEVQVSIVGELLYPRFVASTGDAMGMNMISVAVEKALVALQDAGFRDMTILSLSGNTCTDKKPSAMNWVRGRGKHVVAQARIPSQVIRDVLRTTPATLLELNVVKNLTGSAVAGTLGGFNTHASNIVSGVFLATGQDVAQVVESSNCITTMSEVETDLLVSVTMPSIEVGTVGGGTNLPAQASMLELLDVRGTHRLGPGLNARRLARVIAAAVLVGELSTCSALATADLASAHLRLNRKRPSRMNCAT</sequence>
<reference evidence="10 13" key="2">
    <citation type="submission" date="2019-08" db="EMBL/GenBank/DDBJ databases">
        <title>The genome sequence of a newly discovered highly antifungal drug resistant Aspergillus species, Aspergillus tanneri NIH 1004.</title>
        <authorList>
            <person name="Mounaud S."/>
            <person name="Singh I."/>
            <person name="Joardar V."/>
            <person name="Pakala S."/>
            <person name="Pakala S."/>
            <person name="Venepally P."/>
            <person name="Chung J.K."/>
            <person name="Losada L."/>
            <person name="Nierman W.C."/>
        </authorList>
    </citation>
    <scope>NUCLEOTIDE SEQUENCE [LARGE SCALE GENOMIC DNA]</scope>
    <source>
        <strain evidence="10 13">NIH1004</strain>
    </source>
</reference>
<keyword evidence="7" id="KW-0753">Steroid metabolism</keyword>
<dbReference type="STRING" id="1220188.A0A4S3JE55"/>
<evidence type="ECO:0000256" key="2">
    <source>
        <dbReference type="ARBA" id="ARBA00022857"/>
    </source>
</evidence>
<evidence type="ECO:0000256" key="9">
    <source>
        <dbReference type="SAM" id="MobiDB-lite"/>
    </source>
</evidence>
<dbReference type="CDD" id="cd00643">
    <property type="entry name" value="HMG-CoA_reductase_classI"/>
    <property type="match status" value="1"/>
</dbReference>
<keyword evidence="8" id="KW-0256">Endoplasmic reticulum</keyword>
<dbReference type="EMBL" id="SOSA01000269">
    <property type="protein sequence ID" value="THC93355.1"/>
    <property type="molecule type" value="Genomic_DNA"/>
</dbReference>
<dbReference type="GeneID" id="54324511"/>
<comment type="caution">
    <text evidence="11">The sequence shown here is derived from an EMBL/GenBank/DDBJ whole genome shotgun (WGS) entry which is preliminary data.</text>
</comment>
<evidence type="ECO:0000313" key="11">
    <source>
        <dbReference type="EMBL" id="THC93355.1"/>
    </source>
</evidence>
<evidence type="ECO:0000256" key="6">
    <source>
        <dbReference type="ARBA" id="ARBA00023166"/>
    </source>
</evidence>
<dbReference type="SUPFAM" id="SSF56542">
    <property type="entry name" value="Substrate-binding domain of HMG-CoA reductase"/>
    <property type="match status" value="1"/>
</dbReference>
<evidence type="ECO:0000313" key="10">
    <source>
        <dbReference type="EMBL" id="KAA8652900.1"/>
    </source>
</evidence>
<dbReference type="GO" id="GO:0008299">
    <property type="term" value="P:isoprenoid biosynthetic process"/>
    <property type="evidence" value="ECO:0007669"/>
    <property type="project" value="InterPro"/>
</dbReference>
<keyword evidence="3" id="KW-0444">Lipid biosynthesis</keyword>
<keyword evidence="12" id="KW-1185">Reference proteome</keyword>
<keyword evidence="3" id="KW-0752">Steroid biosynthesis</keyword>